<dbReference type="AlphaFoldDB" id="A0A1L5SMA0"/>
<evidence type="ECO:0000313" key="4">
    <source>
        <dbReference type="EMBL" id="APP18124.1"/>
    </source>
</evidence>
<evidence type="ECO:0000256" key="3">
    <source>
        <dbReference type="RuleBase" id="RU000363"/>
    </source>
</evidence>
<name>A0A1L5SMA0_9BURK</name>
<dbReference type="PRINTS" id="PR00080">
    <property type="entry name" value="SDRFAMILY"/>
</dbReference>
<comment type="similarity">
    <text evidence="1 3">Belongs to the short-chain dehydrogenases/reductases (SDR) family.</text>
</comment>
<sequence length="271" mass="27920">MDCLKGNVALITGGASGLGLALAERFLAEGASVAVVDRDAVRVADAKARLGDRVEAIVGDVTTWRDNERAVQQVVARFGRLDTFIANAGVFDNFQPLKTIDPDRLSSAFRELFAVNVEAGLLGAKAALGPLSESRGSMIFTLSSAGFYAGGGGALYTASKHALAGVVKQLAHELAPRIRVNGVAPGGMRTNLSGLAATGTADTRPNQGANFEEMLASITPLAIAPTPSDYCGPYVLLASRANAGPMTGVIINTDGGFGVRGIMNVRGGETD</sequence>
<evidence type="ECO:0000256" key="1">
    <source>
        <dbReference type="ARBA" id="ARBA00006484"/>
    </source>
</evidence>
<gene>
    <name evidence="4" type="primary">nolB</name>
</gene>
<dbReference type="GO" id="GO:0050664">
    <property type="term" value="F:oxidoreductase activity, acting on NAD(P)H, oxygen as acceptor"/>
    <property type="evidence" value="ECO:0007669"/>
    <property type="project" value="TreeGrafter"/>
</dbReference>
<protein>
    <submittedName>
        <fullName evidence="4">Dihydrodiol dehydrogenase</fullName>
    </submittedName>
</protein>
<proteinExistence type="inferred from homology"/>
<accession>A0A1L5SMA0</accession>
<dbReference type="EMBL" id="KX155565">
    <property type="protein sequence ID" value="APP18124.1"/>
    <property type="molecule type" value="Genomic_DNA"/>
</dbReference>
<dbReference type="NCBIfam" id="NF004849">
    <property type="entry name" value="PRK06200.1"/>
    <property type="match status" value="1"/>
</dbReference>
<dbReference type="InterPro" id="IPR020904">
    <property type="entry name" value="Sc_DH/Rdtase_CS"/>
</dbReference>
<dbReference type="PRINTS" id="PR00081">
    <property type="entry name" value="GDHRDH"/>
</dbReference>
<dbReference type="Pfam" id="PF00106">
    <property type="entry name" value="adh_short"/>
    <property type="match status" value="1"/>
</dbReference>
<dbReference type="PANTHER" id="PTHR43008">
    <property type="entry name" value="BENZIL REDUCTASE"/>
    <property type="match status" value="1"/>
</dbReference>
<keyword evidence="2" id="KW-0560">Oxidoreductase</keyword>
<dbReference type="Gene3D" id="3.40.50.720">
    <property type="entry name" value="NAD(P)-binding Rossmann-like Domain"/>
    <property type="match status" value="1"/>
</dbReference>
<dbReference type="InterPro" id="IPR002347">
    <property type="entry name" value="SDR_fam"/>
</dbReference>
<dbReference type="PROSITE" id="PS00061">
    <property type="entry name" value="ADH_SHORT"/>
    <property type="match status" value="1"/>
</dbReference>
<organism evidence="4">
    <name type="scientific">Burkholderia sp. BC1</name>
    <dbReference type="NCBI Taxonomy" id="1095370"/>
    <lineage>
        <taxon>Bacteria</taxon>
        <taxon>Pseudomonadati</taxon>
        <taxon>Pseudomonadota</taxon>
        <taxon>Betaproteobacteria</taxon>
        <taxon>Burkholderiales</taxon>
        <taxon>Burkholderiaceae</taxon>
        <taxon>Burkholderia</taxon>
    </lineage>
</organism>
<reference evidence="4" key="1">
    <citation type="submission" date="2016-04" db="EMBL/GenBank/DDBJ databases">
        <title>2-naphthol catabolic nol gene cluster in Burkholderia sp. strain BC1.</title>
        <authorList>
            <person name="Pal Chowdhury P."/>
            <person name="Dutta T.K."/>
        </authorList>
    </citation>
    <scope>NUCLEOTIDE SEQUENCE</scope>
    <source>
        <strain evidence="4">BC1</strain>
    </source>
</reference>
<evidence type="ECO:0000256" key="2">
    <source>
        <dbReference type="ARBA" id="ARBA00023002"/>
    </source>
</evidence>
<dbReference type="SUPFAM" id="SSF51735">
    <property type="entry name" value="NAD(P)-binding Rossmann-fold domains"/>
    <property type="match status" value="1"/>
</dbReference>
<dbReference type="PANTHER" id="PTHR43008:SF4">
    <property type="entry name" value="CHAIN DEHYDROGENASE, PUTATIVE (AFU_ORTHOLOGUE AFUA_4G08710)-RELATED"/>
    <property type="match status" value="1"/>
</dbReference>
<dbReference type="FunFam" id="3.40.50.720:FF:000084">
    <property type="entry name" value="Short-chain dehydrogenase reductase"/>
    <property type="match status" value="1"/>
</dbReference>
<dbReference type="InterPro" id="IPR036291">
    <property type="entry name" value="NAD(P)-bd_dom_sf"/>
</dbReference>